<feature type="binding site" evidence="7">
    <location>
        <position position="61"/>
    </location>
    <ligand>
        <name>Zn(2+)</name>
        <dbReference type="ChEBI" id="CHEBI:29105"/>
        <label>2</label>
    </ligand>
</feature>
<feature type="binding site" evidence="7">
    <location>
        <position position="60"/>
    </location>
    <ligand>
        <name>Zn(2+)</name>
        <dbReference type="ChEBI" id="CHEBI:29105"/>
        <label>2</label>
    </ligand>
</feature>
<dbReference type="PANTHER" id="PTHR43705:SF1">
    <property type="entry name" value="HYDROXYACYLGLUTATHIONE HYDROLASE GLOB"/>
    <property type="match status" value="1"/>
</dbReference>
<dbReference type="Proteomes" id="UP001227162">
    <property type="component" value="Unassembled WGS sequence"/>
</dbReference>
<evidence type="ECO:0000256" key="4">
    <source>
        <dbReference type="ARBA" id="ARBA00022723"/>
    </source>
</evidence>
<evidence type="ECO:0000256" key="3">
    <source>
        <dbReference type="ARBA" id="ARBA00006759"/>
    </source>
</evidence>
<keyword evidence="6 7" id="KW-0862">Zinc</keyword>
<evidence type="ECO:0000256" key="7">
    <source>
        <dbReference type="HAMAP-Rule" id="MF_01374"/>
    </source>
</evidence>
<dbReference type="AlphaFoldDB" id="A0AAJ1X5B0"/>
<feature type="binding site" evidence="7">
    <location>
        <position position="56"/>
    </location>
    <ligand>
        <name>Zn(2+)</name>
        <dbReference type="ChEBI" id="CHEBI:29105"/>
        <label>1</label>
    </ligand>
</feature>
<dbReference type="InterPro" id="IPR050110">
    <property type="entry name" value="Glyoxalase_II_hydrolase"/>
</dbReference>
<name>A0AAJ1X5B0_9RHOB</name>
<feature type="domain" description="Metallo-beta-lactamase" evidence="8">
    <location>
        <begin position="13"/>
        <end position="172"/>
    </location>
</feature>
<dbReference type="EC" id="3.1.2.6" evidence="7"/>
<dbReference type="PANTHER" id="PTHR43705">
    <property type="entry name" value="HYDROXYACYLGLUTATHIONE HYDROLASE"/>
    <property type="match status" value="1"/>
</dbReference>
<dbReference type="SUPFAM" id="SSF56281">
    <property type="entry name" value="Metallo-hydrolase/oxidoreductase"/>
    <property type="match status" value="1"/>
</dbReference>
<reference evidence="9" key="2">
    <citation type="submission" date="2023-04" db="EMBL/GenBank/DDBJ databases">
        <title>'Rhodoalgimonas zhirmunskyi' gen. nov., isolated from a red alga.</title>
        <authorList>
            <person name="Nedashkovskaya O.I."/>
            <person name="Otstavnykh N.Y."/>
            <person name="Bystritskaya E.P."/>
            <person name="Balabanova L.A."/>
            <person name="Isaeva M.P."/>
        </authorList>
    </citation>
    <scope>NUCLEOTIDE SEQUENCE</scope>
    <source>
        <strain evidence="9">10Alg 79</strain>
    </source>
</reference>
<dbReference type="InterPro" id="IPR036866">
    <property type="entry name" value="RibonucZ/Hydroxyglut_hydro"/>
</dbReference>
<reference evidence="9" key="1">
    <citation type="submission" date="2022-07" db="EMBL/GenBank/DDBJ databases">
        <authorList>
            <person name="Otstavnykh N."/>
            <person name="Isaeva M."/>
            <person name="Bystritskaya E."/>
        </authorList>
    </citation>
    <scope>NUCLEOTIDE SEQUENCE</scope>
    <source>
        <strain evidence="9">10Alg 79</strain>
    </source>
</reference>
<keyword evidence="5 7" id="KW-0378">Hydrolase</keyword>
<dbReference type="GO" id="GO:0004416">
    <property type="term" value="F:hydroxyacylglutathione hydrolase activity"/>
    <property type="evidence" value="ECO:0007669"/>
    <property type="project" value="UniProtKB-UniRule"/>
</dbReference>
<comment type="cofactor">
    <cofactor evidence="7">
        <name>Zn(2+)</name>
        <dbReference type="ChEBI" id="CHEBI:29105"/>
    </cofactor>
    <text evidence="7">Binds 2 Zn(2+) ions per subunit.</text>
</comment>
<dbReference type="InterPro" id="IPR001279">
    <property type="entry name" value="Metallo-B-lactamas"/>
</dbReference>
<dbReference type="NCBIfam" id="TIGR03413">
    <property type="entry name" value="GSH_gloB"/>
    <property type="match status" value="1"/>
</dbReference>
<keyword evidence="4 7" id="KW-0479">Metal-binding</keyword>
<dbReference type="Gene3D" id="3.60.15.10">
    <property type="entry name" value="Ribonuclease Z/Hydroxyacylglutathione hydrolase-like"/>
    <property type="match status" value="1"/>
</dbReference>
<feature type="binding site" evidence="7">
    <location>
        <position position="172"/>
    </location>
    <ligand>
        <name>Zn(2+)</name>
        <dbReference type="ChEBI" id="CHEBI:29105"/>
        <label>2</label>
    </ligand>
</feature>
<dbReference type="RefSeq" id="WP_317626680.1">
    <property type="nucleotide sequence ID" value="NZ_JANFFA010000003.1"/>
</dbReference>
<feature type="binding site" evidence="7">
    <location>
        <position position="115"/>
    </location>
    <ligand>
        <name>Zn(2+)</name>
        <dbReference type="ChEBI" id="CHEBI:29105"/>
        <label>1</label>
    </ligand>
</feature>
<proteinExistence type="inferred from homology"/>
<dbReference type="InterPro" id="IPR017782">
    <property type="entry name" value="Hydroxyacylglutathione_Hdrlase"/>
</dbReference>
<feature type="binding site" evidence="7">
    <location>
        <position position="58"/>
    </location>
    <ligand>
        <name>Zn(2+)</name>
        <dbReference type="ChEBI" id="CHEBI:29105"/>
        <label>1</label>
    </ligand>
</feature>
<comment type="function">
    <text evidence="7">Thiolesterase that catalyzes the hydrolysis of S-D-lactoyl-glutathione to form glutathione and D-lactic acid.</text>
</comment>
<accession>A0AAJ1X5B0</accession>
<dbReference type="GO" id="GO:0046872">
    <property type="term" value="F:metal ion binding"/>
    <property type="evidence" value="ECO:0007669"/>
    <property type="project" value="UniProtKB-KW"/>
</dbReference>
<feature type="binding site" evidence="7">
    <location>
        <position position="134"/>
    </location>
    <ligand>
        <name>Zn(2+)</name>
        <dbReference type="ChEBI" id="CHEBI:29105"/>
        <label>1</label>
    </ligand>
</feature>
<keyword evidence="10" id="KW-1185">Reference proteome</keyword>
<comment type="catalytic activity">
    <reaction evidence="1 7">
        <text>an S-(2-hydroxyacyl)glutathione + H2O = a 2-hydroxy carboxylate + glutathione + H(+)</text>
        <dbReference type="Rhea" id="RHEA:21864"/>
        <dbReference type="ChEBI" id="CHEBI:15377"/>
        <dbReference type="ChEBI" id="CHEBI:15378"/>
        <dbReference type="ChEBI" id="CHEBI:57925"/>
        <dbReference type="ChEBI" id="CHEBI:58896"/>
        <dbReference type="ChEBI" id="CHEBI:71261"/>
        <dbReference type="EC" id="3.1.2.6"/>
    </reaction>
</comment>
<dbReference type="Pfam" id="PF16123">
    <property type="entry name" value="HAGH_C"/>
    <property type="match status" value="1"/>
</dbReference>
<feature type="binding site" evidence="7">
    <location>
        <position position="134"/>
    </location>
    <ligand>
        <name>Zn(2+)</name>
        <dbReference type="ChEBI" id="CHEBI:29105"/>
        <label>2</label>
    </ligand>
</feature>
<evidence type="ECO:0000259" key="8">
    <source>
        <dbReference type="SMART" id="SM00849"/>
    </source>
</evidence>
<dbReference type="Pfam" id="PF00753">
    <property type="entry name" value="Lactamase_B"/>
    <property type="match status" value="1"/>
</dbReference>
<evidence type="ECO:0000256" key="1">
    <source>
        <dbReference type="ARBA" id="ARBA00001623"/>
    </source>
</evidence>
<dbReference type="CDD" id="cd07723">
    <property type="entry name" value="hydroxyacylglutathione_hydrolase_MBL-fold"/>
    <property type="match status" value="1"/>
</dbReference>
<evidence type="ECO:0000256" key="2">
    <source>
        <dbReference type="ARBA" id="ARBA00004963"/>
    </source>
</evidence>
<gene>
    <name evidence="7 9" type="primary">gloB</name>
    <name evidence="9" type="ORF">NOI20_13225</name>
</gene>
<dbReference type="SMART" id="SM00849">
    <property type="entry name" value="Lactamase_B"/>
    <property type="match status" value="1"/>
</dbReference>
<dbReference type="InterPro" id="IPR032282">
    <property type="entry name" value="HAGH_C"/>
</dbReference>
<comment type="caution">
    <text evidence="9">The sequence shown here is derived from an EMBL/GenBank/DDBJ whole genome shotgun (WGS) entry which is preliminary data.</text>
</comment>
<evidence type="ECO:0000313" key="10">
    <source>
        <dbReference type="Proteomes" id="UP001227162"/>
    </source>
</evidence>
<comment type="similarity">
    <text evidence="3 7">Belongs to the metallo-beta-lactamase superfamily. Glyoxalase II family.</text>
</comment>
<sequence>MPHELVTVACLSDNYAFLVHDTATGETAVIDVPEAAPILSALQERGWTATHILLTHHHADHVQGLREVLAAHPRAITAGARADEKRLPRLDIKLSENDTLTIGGERVEVIDVPGHTVGHIAYLFPQSHLLFTGDSLMALGCGRLFEGSPEQMFESLGKLRALPDETLVCSGHEYTTANGRFAATVDPENTALQERNAETDRLRAEGKFTVPSTLGLERATNPYLRCKDPSIRKTLNMDGASDLDIFTEIRRRKDNF</sequence>
<evidence type="ECO:0000256" key="5">
    <source>
        <dbReference type="ARBA" id="ARBA00022801"/>
    </source>
</evidence>
<evidence type="ECO:0000256" key="6">
    <source>
        <dbReference type="ARBA" id="ARBA00022833"/>
    </source>
</evidence>
<dbReference type="PIRSF" id="PIRSF005457">
    <property type="entry name" value="Glx"/>
    <property type="match status" value="1"/>
</dbReference>
<dbReference type="InterPro" id="IPR035680">
    <property type="entry name" value="Clx_II_MBL"/>
</dbReference>
<comment type="pathway">
    <text evidence="2 7">Secondary metabolite metabolism; methylglyoxal degradation; (R)-lactate from methylglyoxal: step 2/2.</text>
</comment>
<comment type="subunit">
    <text evidence="7">Monomer.</text>
</comment>
<dbReference type="EMBL" id="JANFFA010000003">
    <property type="protein sequence ID" value="MDQ2095078.1"/>
    <property type="molecule type" value="Genomic_DNA"/>
</dbReference>
<dbReference type="GO" id="GO:0019243">
    <property type="term" value="P:methylglyoxal catabolic process to D-lactate via S-lactoyl-glutathione"/>
    <property type="evidence" value="ECO:0007669"/>
    <property type="project" value="UniProtKB-UniRule"/>
</dbReference>
<organism evidence="9 10">
    <name type="scientific">Rhodalgimonas zhirmunskyi</name>
    <dbReference type="NCBI Taxonomy" id="2964767"/>
    <lineage>
        <taxon>Bacteria</taxon>
        <taxon>Pseudomonadati</taxon>
        <taxon>Pseudomonadota</taxon>
        <taxon>Alphaproteobacteria</taxon>
        <taxon>Rhodobacterales</taxon>
        <taxon>Roseobacteraceae</taxon>
        <taxon>Rhodalgimonas</taxon>
    </lineage>
</organism>
<protein>
    <recommendedName>
        <fullName evidence="7">Hydroxyacylglutathione hydrolase</fullName>
        <ecNumber evidence="7">3.1.2.6</ecNumber>
    </recommendedName>
    <alternativeName>
        <fullName evidence="7">Glyoxalase II</fullName>
        <shortName evidence="7">Glx II</shortName>
    </alternativeName>
</protein>
<dbReference type="HAMAP" id="MF_01374">
    <property type="entry name" value="Glyoxalase_2"/>
    <property type="match status" value="1"/>
</dbReference>
<evidence type="ECO:0000313" key="9">
    <source>
        <dbReference type="EMBL" id="MDQ2095078.1"/>
    </source>
</evidence>